<evidence type="ECO:0000256" key="7">
    <source>
        <dbReference type="ARBA" id="ARBA00022840"/>
    </source>
</evidence>
<feature type="region of interest" description="Disordered" evidence="8">
    <location>
        <begin position="810"/>
        <end position="857"/>
    </location>
</feature>
<dbReference type="InterPro" id="IPR014001">
    <property type="entry name" value="Helicase_ATP-bd"/>
</dbReference>
<keyword evidence="7" id="KW-0067">ATP-binding</keyword>
<dbReference type="GO" id="GO:0005634">
    <property type="term" value="C:nucleus"/>
    <property type="evidence" value="ECO:0007669"/>
    <property type="project" value="TreeGrafter"/>
</dbReference>
<keyword evidence="2" id="KW-0547">Nucleotide-binding</keyword>
<feature type="region of interest" description="Disordered" evidence="8">
    <location>
        <begin position="1"/>
        <end position="94"/>
    </location>
</feature>
<dbReference type="Pfam" id="PF00271">
    <property type="entry name" value="Helicase_C"/>
    <property type="match status" value="1"/>
</dbReference>
<sequence length="857" mass="96893">MNALHANPDLITQTMESHEHKDQSSSSVPKTCKGASTSKISKQTEPVRIKLTTKSAGRVSMVGKKRKSDGPAPSSSGGQNKRRKPGPRNLNVRKDRLGNQLINLALRQPNQHSRDLAYTPGQQKSEKAELEEAILLFGPKIEREEQEQDCPNDLFRVRGMLTAIRDYQAVGAAFMLRQERSRKATCASKSDQAANQSNDQMEKSHNGCRGGILADDMGVGKTVQTIACMLANPPSMRAKSALQGATLIVVPSQGLVKQWTEELLRHANVPEDEQLEGEYRSYSSSGKKSSGPLFQIEFYRVVLDEGDKIKNHRGSTCCELKAKLKWVLSGTPLRNNLKECLPYFRFLGIDVKEKWEEFIKKWKEPKSKNLDDRIMQILVHVMFRREAGQLFLERKICELPNSHIDNRHLEQGMIRREAEARQKAKDAKEAGLKPDGDKELGLDGPKSNYWVRCNRLRQAVYHPFLLEKCIRDILTEDEIRSLIAELQQIKISKTKVKNKVSSSDGFPSAQPEEASVSQLADDMISHLEDLLPSHKTDGCHECSSVSELQSLVCGHIICRTCYQNCVGNAFEDDKKQCNCLQCGKAFAKIKEESDNKQLNREEPVKIKRESIQASDGRGISIIPKHERCQPSPGDDYNGMQPQMERSRWLEKCDKLGKITSSTKTTTAFNMVEEWLKNAPDDKIVLFTEWIGTAIILGRMLNRANIEFVYYSGQISVKGRDKNLDDFRNNPVIKVMISTMAAGSVGLNITAANRMIIMNPWWNYAAEVQAFGRLKRHGQMKETHMDRLFAMGTIDERIRKLQKLKTSEIREAMEQGQKPKPLSQDEIRWLTGDRDTLESPFDESDDETLEADDSDLSE</sequence>
<dbReference type="Gene3D" id="3.40.50.10810">
    <property type="entry name" value="Tandem AAA-ATPase domain"/>
    <property type="match status" value="2"/>
</dbReference>
<keyword evidence="5" id="KW-0347">Helicase</keyword>
<organism evidence="11 12">
    <name type="scientific">Xylaria flabelliformis</name>
    <dbReference type="NCBI Taxonomy" id="2512241"/>
    <lineage>
        <taxon>Eukaryota</taxon>
        <taxon>Fungi</taxon>
        <taxon>Dikarya</taxon>
        <taxon>Ascomycota</taxon>
        <taxon>Pezizomycotina</taxon>
        <taxon>Sordariomycetes</taxon>
        <taxon>Xylariomycetidae</taxon>
        <taxon>Xylariales</taxon>
        <taxon>Xylariaceae</taxon>
        <taxon>Xylaria</taxon>
    </lineage>
</organism>
<evidence type="ECO:0000313" key="12">
    <source>
        <dbReference type="Proteomes" id="UP000319160"/>
    </source>
</evidence>
<dbReference type="GO" id="GO:0008270">
    <property type="term" value="F:zinc ion binding"/>
    <property type="evidence" value="ECO:0007669"/>
    <property type="project" value="UniProtKB-KW"/>
</dbReference>
<feature type="compositionally biased region" description="Acidic residues" evidence="8">
    <location>
        <begin position="839"/>
        <end position="857"/>
    </location>
</feature>
<evidence type="ECO:0000256" key="1">
    <source>
        <dbReference type="ARBA" id="ARBA00022723"/>
    </source>
</evidence>
<evidence type="ECO:0000256" key="3">
    <source>
        <dbReference type="ARBA" id="ARBA00022771"/>
    </source>
</evidence>
<feature type="region of interest" description="Disordered" evidence="8">
    <location>
        <begin position="185"/>
        <end position="205"/>
    </location>
</feature>
<dbReference type="PANTHER" id="PTHR45626:SF17">
    <property type="entry name" value="HELICASE-LIKE TRANSCRIPTION FACTOR"/>
    <property type="match status" value="1"/>
</dbReference>
<dbReference type="InterPro" id="IPR000330">
    <property type="entry name" value="SNF2_N"/>
</dbReference>
<dbReference type="GO" id="GO:0008094">
    <property type="term" value="F:ATP-dependent activity, acting on DNA"/>
    <property type="evidence" value="ECO:0007669"/>
    <property type="project" value="TreeGrafter"/>
</dbReference>
<keyword evidence="1" id="KW-0479">Metal-binding</keyword>
<feature type="compositionally biased region" description="Basic and acidic residues" evidence="8">
    <location>
        <begin position="822"/>
        <end position="836"/>
    </location>
</feature>
<dbReference type="SMART" id="SM00487">
    <property type="entry name" value="DEXDc"/>
    <property type="match status" value="1"/>
</dbReference>
<dbReference type="SMART" id="SM00490">
    <property type="entry name" value="HELICc"/>
    <property type="match status" value="1"/>
</dbReference>
<dbReference type="PROSITE" id="PS51192">
    <property type="entry name" value="HELICASE_ATP_BIND_1"/>
    <property type="match status" value="1"/>
</dbReference>
<keyword evidence="4" id="KW-0378">Hydrolase</keyword>
<dbReference type="InterPro" id="IPR027417">
    <property type="entry name" value="P-loop_NTPase"/>
</dbReference>
<evidence type="ECO:0000256" key="5">
    <source>
        <dbReference type="ARBA" id="ARBA00022806"/>
    </source>
</evidence>
<dbReference type="STRING" id="2512241.A0A553I8W5"/>
<feature type="compositionally biased region" description="Polar residues" evidence="8">
    <location>
        <begin position="24"/>
        <end position="44"/>
    </location>
</feature>
<keyword evidence="3" id="KW-0863">Zinc-finger</keyword>
<dbReference type="PANTHER" id="PTHR45626">
    <property type="entry name" value="TRANSCRIPTION TERMINATION FACTOR 2-RELATED"/>
    <property type="match status" value="1"/>
</dbReference>
<evidence type="ECO:0000259" key="9">
    <source>
        <dbReference type="PROSITE" id="PS51192"/>
    </source>
</evidence>
<comment type="caution">
    <text evidence="11">The sequence shown here is derived from an EMBL/GenBank/DDBJ whole genome shotgun (WGS) entry which is preliminary data.</text>
</comment>
<evidence type="ECO:0000256" key="6">
    <source>
        <dbReference type="ARBA" id="ARBA00022833"/>
    </source>
</evidence>
<evidence type="ECO:0008006" key="13">
    <source>
        <dbReference type="Google" id="ProtNLM"/>
    </source>
</evidence>
<dbReference type="InterPro" id="IPR017907">
    <property type="entry name" value="Znf_RING_CS"/>
</dbReference>
<dbReference type="AlphaFoldDB" id="A0A553I8W5"/>
<dbReference type="OrthoDB" id="448448at2759"/>
<feature type="domain" description="Helicase ATP-binding" evidence="9">
    <location>
        <begin position="202"/>
        <end position="350"/>
    </location>
</feature>
<dbReference type="CDD" id="cd18008">
    <property type="entry name" value="DEXDc_SHPRH-like"/>
    <property type="match status" value="1"/>
</dbReference>
<dbReference type="GO" id="GO:0016787">
    <property type="term" value="F:hydrolase activity"/>
    <property type="evidence" value="ECO:0007669"/>
    <property type="project" value="UniProtKB-KW"/>
</dbReference>
<dbReference type="PROSITE" id="PS00518">
    <property type="entry name" value="ZF_RING_1"/>
    <property type="match status" value="1"/>
</dbReference>
<dbReference type="SUPFAM" id="SSF52540">
    <property type="entry name" value="P-loop containing nucleoside triphosphate hydrolases"/>
    <property type="match status" value="2"/>
</dbReference>
<feature type="domain" description="Helicase C-terminal" evidence="10">
    <location>
        <begin position="670"/>
        <end position="827"/>
    </location>
</feature>
<keyword evidence="12" id="KW-1185">Reference proteome</keyword>
<keyword evidence="6" id="KW-0862">Zinc</keyword>
<accession>A0A553I8W5</accession>
<proteinExistence type="predicted"/>
<dbReference type="CDD" id="cd18793">
    <property type="entry name" value="SF2_C_SNF"/>
    <property type="match status" value="1"/>
</dbReference>
<evidence type="ECO:0000256" key="2">
    <source>
        <dbReference type="ARBA" id="ARBA00022741"/>
    </source>
</evidence>
<dbReference type="GO" id="GO:0004386">
    <property type="term" value="F:helicase activity"/>
    <property type="evidence" value="ECO:0007669"/>
    <property type="project" value="UniProtKB-KW"/>
</dbReference>
<evidence type="ECO:0000256" key="4">
    <source>
        <dbReference type="ARBA" id="ARBA00022801"/>
    </source>
</evidence>
<evidence type="ECO:0000259" key="10">
    <source>
        <dbReference type="PROSITE" id="PS51194"/>
    </source>
</evidence>
<dbReference type="InterPro" id="IPR050628">
    <property type="entry name" value="SNF2_RAD54_helicase_TF"/>
</dbReference>
<reference evidence="12" key="1">
    <citation type="submission" date="2019-06" db="EMBL/GenBank/DDBJ databases">
        <title>Draft genome sequence of the griseofulvin-producing fungus Xylaria cubensis strain G536.</title>
        <authorList>
            <person name="Mead M.E."/>
            <person name="Raja H.A."/>
            <person name="Steenwyk J.L."/>
            <person name="Knowles S.L."/>
            <person name="Oberlies N.H."/>
            <person name="Rokas A."/>
        </authorList>
    </citation>
    <scope>NUCLEOTIDE SEQUENCE [LARGE SCALE GENOMIC DNA]</scope>
    <source>
        <strain evidence="12">G536</strain>
    </source>
</reference>
<feature type="compositionally biased region" description="Polar residues" evidence="8">
    <location>
        <begin position="187"/>
        <end position="199"/>
    </location>
</feature>
<dbReference type="PROSITE" id="PS51194">
    <property type="entry name" value="HELICASE_CTER"/>
    <property type="match status" value="1"/>
</dbReference>
<dbReference type="GO" id="GO:0005524">
    <property type="term" value="F:ATP binding"/>
    <property type="evidence" value="ECO:0007669"/>
    <property type="project" value="UniProtKB-KW"/>
</dbReference>
<evidence type="ECO:0000256" key="8">
    <source>
        <dbReference type="SAM" id="MobiDB-lite"/>
    </source>
</evidence>
<dbReference type="Proteomes" id="UP000319160">
    <property type="component" value="Unassembled WGS sequence"/>
</dbReference>
<dbReference type="Gene3D" id="3.40.50.300">
    <property type="entry name" value="P-loop containing nucleotide triphosphate hydrolases"/>
    <property type="match status" value="1"/>
</dbReference>
<dbReference type="Pfam" id="PF00176">
    <property type="entry name" value="SNF2-rel_dom"/>
    <property type="match status" value="2"/>
</dbReference>
<dbReference type="GO" id="GO:0006281">
    <property type="term" value="P:DNA repair"/>
    <property type="evidence" value="ECO:0007669"/>
    <property type="project" value="TreeGrafter"/>
</dbReference>
<dbReference type="InterPro" id="IPR049730">
    <property type="entry name" value="SNF2/RAD54-like_C"/>
</dbReference>
<name>A0A553I8W5_9PEZI</name>
<dbReference type="InterPro" id="IPR001650">
    <property type="entry name" value="Helicase_C-like"/>
</dbReference>
<feature type="region of interest" description="Disordered" evidence="8">
    <location>
        <begin position="417"/>
        <end position="440"/>
    </location>
</feature>
<dbReference type="InterPro" id="IPR038718">
    <property type="entry name" value="SNF2-like_sf"/>
</dbReference>
<protein>
    <recommendedName>
        <fullName evidence="13">RING-type domain-containing protein</fullName>
    </recommendedName>
</protein>
<evidence type="ECO:0000313" key="11">
    <source>
        <dbReference type="EMBL" id="TRX96645.1"/>
    </source>
</evidence>
<dbReference type="EMBL" id="VFLP01000010">
    <property type="protein sequence ID" value="TRX96645.1"/>
    <property type="molecule type" value="Genomic_DNA"/>
</dbReference>
<gene>
    <name evidence="11" type="ORF">FHL15_002547</name>
</gene>